<dbReference type="EMBL" id="SZYD01000003">
    <property type="protein sequence ID" value="KAD6794876.1"/>
    <property type="molecule type" value="Genomic_DNA"/>
</dbReference>
<proteinExistence type="predicted"/>
<keyword evidence="2" id="KW-1185">Reference proteome</keyword>
<comment type="caution">
    <text evidence="1">The sequence shown here is derived from an EMBL/GenBank/DDBJ whole genome shotgun (WGS) entry which is preliminary data.</text>
</comment>
<protein>
    <recommendedName>
        <fullName evidence="3">Reverse transcriptase domain-containing protein</fullName>
    </recommendedName>
</protein>
<accession>A0A5N6PMK7</accession>
<dbReference type="OrthoDB" id="1749844at2759"/>
<sequence>MSCMKANKYLKKGYTAILALITEQPKKERKIEDIAVVHDYPEVFPDDLPGLPPARQVEFQIDLMSHPQISTNGIIPFGNVELRPTSNSKSSSGCLMFRIDEMESF</sequence>
<reference evidence="1 2" key="1">
    <citation type="submission" date="2019-05" db="EMBL/GenBank/DDBJ databases">
        <title>Mikania micrantha, genome provides insights into the molecular mechanism of rapid growth.</title>
        <authorList>
            <person name="Liu B."/>
        </authorList>
    </citation>
    <scope>NUCLEOTIDE SEQUENCE [LARGE SCALE GENOMIC DNA]</scope>
    <source>
        <strain evidence="1">NLD-2019</strain>
        <tissue evidence="1">Leaf</tissue>
    </source>
</reference>
<evidence type="ECO:0000313" key="2">
    <source>
        <dbReference type="Proteomes" id="UP000326396"/>
    </source>
</evidence>
<organism evidence="1 2">
    <name type="scientific">Mikania micrantha</name>
    <name type="common">bitter vine</name>
    <dbReference type="NCBI Taxonomy" id="192012"/>
    <lineage>
        <taxon>Eukaryota</taxon>
        <taxon>Viridiplantae</taxon>
        <taxon>Streptophyta</taxon>
        <taxon>Embryophyta</taxon>
        <taxon>Tracheophyta</taxon>
        <taxon>Spermatophyta</taxon>
        <taxon>Magnoliopsida</taxon>
        <taxon>eudicotyledons</taxon>
        <taxon>Gunneridae</taxon>
        <taxon>Pentapetalae</taxon>
        <taxon>asterids</taxon>
        <taxon>campanulids</taxon>
        <taxon>Asterales</taxon>
        <taxon>Asteraceae</taxon>
        <taxon>Asteroideae</taxon>
        <taxon>Heliantheae alliance</taxon>
        <taxon>Eupatorieae</taxon>
        <taxon>Mikania</taxon>
    </lineage>
</organism>
<dbReference type="AlphaFoldDB" id="A0A5N6PMK7"/>
<evidence type="ECO:0008006" key="3">
    <source>
        <dbReference type="Google" id="ProtNLM"/>
    </source>
</evidence>
<evidence type="ECO:0000313" key="1">
    <source>
        <dbReference type="EMBL" id="KAD6794876.1"/>
    </source>
</evidence>
<name>A0A5N6PMK7_9ASTR</name>
<dbReference type="Proteomes" id="UP000326396">
    <property type="component" value="Linkage Group LG11"/>
</dbReference>
<gene>
    <name evidence="1" type="ORF">E3N88_05772</name>
</gene>